<reference evidence="1" key="1">
    <citation type="submission" date="2014-11" db="EMBL/GenBank/DDBJ databases">
        <authorList>
            <person name="Amaro Gonzalez C."/>
        </authorList>
    </citation>
    <scope>NUCLEOTIDE SEQUENCE</scope>
</reference>
<dbReference type="AlphaFoldDB" id="A0A0E9U174"/>
<dbReference type="EMBL" id="GBXM01049026">
    <property type="protein sequence ID" value="JAH59551.1"/>
    <property type="molecule type" value="Transcribed_RNA"/>
</dbReference>
<organism evidence="1">
    <name type="scientific">Anguilla anguilla</name>
    <name type="common">European freshwater eel</name>
    <name type="synonym">Muraena anguilla</name>
    <dbReference type="NCBI Taxonomy" id="7936"/>
    <lineage>
        <taxon>Eukaryota</taxon>
        <taxon>Metazoa</taxon>
        <taxon>Chordata</taxon>
        <taxon>Craniata</taxon>
        <taxon>Vertebrata</taxon>
        <taxon>Euteleostomi</taxon>
        <taxon>Actinopterygii</taxon>
        <taxon>Neopterygii</taxon>
        <taxon>Teleostei</taxon>
        <taxon>Anguilliformes</taxon>
        <taxon>Anguillidae</taxon>
        <taxon>Anguilla</taxon>
    </lineage>
</organism>
<evidence type="ECO:0000313" key="1">
    <source>
        <dbReference type="EMBL" id="JAH59551.1"/>
    </source>
</evidence>
<reference evidence="1" key="2">
    <citation type="journal article" date="2015" name="Fish Shellfish Immunol.">
        <title>Early steps in the European eel (Anguilla anguilla)-Vibrio vulnificus interaction in the gills: Role of the RtxA13 toxin.</title>
        <authorList>
            <person name="Callol A."/>
            <person name="Pajuelo D."/>
            <person name="Ebbesson L."/>
            <person name="Teles M."/>
            <person name="MacKenzie S."/>
            <person name="Amaro C."/>
        </authorList>
    </citation>
    <scope>NUCLEOTIDE SEQUENCE</scope>
</reference>
<protein>
    <submittedName>
        <fullName evidence="1">Uncharacterized protein</fullName>
    </submittedName>
</protein>
<sequence>MYRIRLSLSFFLVNTKLERNYFI</sequence>
<accession>A0A0E9U174</accession>
<name>A0A0E9U174_ANGAN</name>
<proteinExistence type="predicted"/>